<feature type="transmembrane region" description="Helical" evidence="2">
    <location>
        <begin position="278"/>
        <end position="299"/>
    </location>
</feature>
<feature type="compositionally biased region" description="Polar residues" evidence="1">
    <location>
        <begin position="115"/>
        <end position="127"/>
    </location>
</feature>
<protein>
    <submittedName>
        <fullName evidence="3">Uncharacterized protein</fullName>
    </submittedName>
</protein>
<feature type="compositionally biased region" description="Basic and acidic residues" evidence="1">
    <location>
        <begin position="432"/>
        <end position="446"/>
    </location>
</feature>
<reference evidence="3 4" key="1">
    <citation type="submission" date="2015-12" db="EMBL/GenBank/DDBJ databases">
        <title>Draft genome sequence of Moniliophthora roreri, the causal agent of frosty pod rot of cacao.</title>
        <authorList>
            <person name="Aime M.C."/>
            <person name="Diaz-Valderrama J.R."/>
            <person name="Kijpornyongpan T."/>
            <person name="Phillips-Mora W."/>
        </authorList>
    </citation>
    <scope>NUCLEOTIDE SEQUENCE [LARGE SCALE GENOMIC DNA]</scope>
    <source>
        <strain evidence="3 4">MCA 2952</strain>
    </source>
</reference>
<accession>A0A0W0G896</accession>
<evidence type="ECO:0000256" key="1">
    <source>
        <dbReference type="SAM" id="MobiDB-lite"/>
    </source>
</evidence>
<evidence type="ECO:0000313" key="3">
    <source>
        <dbReference type="EMBL" id="KTB44782.1"/>
    </source>
</evidence>
<feature type="compositionally biased region" description="Basic and acidic residues" evidence="1">
    <location>
        <begin position="371"/>
        <end position="380"/>
    </location>
</feature>
<feature type="compositionally biased region" description="Gly residues" evidence="1">
    <location>
        <begin position="78"/>
        <end position="103"/>
    </location>
</feature>
<feature type="compositionally biased region" description="Low complexity" evidence="1">
    <location>
        <begin position="104"/>
        <end position="114"/>
    </location>
</feature>
<comment type="caution">
    <text evidence="3">The sequence shown here is derived from an EMBL/GenBank/DDBJ whole genome shotgun (WGS) entry which is preliminary data.</text>
</comment>
<evidence type="ECO:0000313" key="4">
    <source>
        <dbReference type="Proteomes" id="UP000054988"/>
    </source>
</evidence>
<dbReference type="EMBL" id="LATX01000850">
    <property type="protein sequence ID" value="KTB44782.1"/>
    <property type="molecule type" value="Genomic_DNA"/>
</dbReference>
<keyword evidence="2" id="KW-0812">Transmembrane</keyword>
<feature type="compositionally biased region" description="Low complexity" evidence="1">
    <location>
        <begin position="133"/>
        <end position="149"/>
    </location>
</feature>
<keyword evidence="2" id="KW-0472">Membrane</keyword>
<feature type="compositionally biased region" description="Low complexity" evidence="1">
    <location>
        <begin position="68"/>
        <end position="77"/>
    </location>
</feature>
<proteinExistence type="predicted"/>
<sequence>MVYLNARLGLPPINVEGIVEGAEGAASTAGSLLKPSVLAKILPSVSLSLPLVTANVDSSPDPTGGNSGTTQGSDTGSDTGGSDSGGNTGGGNQGSGNNGGATTAGGQTTAGNGSENAGNTGDSQPTNTGGGNSPPTITGTKTTTPQSGQTEGGQGNGTPGAQPTQPGSVPVAGGGRPTSVPGGSTNIQGLPLSAAPAPQFPSIGGQRYVTVSSSEDAQAFLPATSTPTVFATYSLVTFTDSAGIVHTSTSMFTSTSYVAVPTPTSTSASNAPRSSSPAGLIGGLVAGIVILLIFIALAIRHLLRKRRTATRTISFDKAMPDYPFTGEGATSYPGTPTSLEFAIPQAPSPMVMVASKSRSSLVSNLIASVRKRPESEDKPDPFLSASRRSSASFGPDQWSSSNSLVSRSTSFRSLDSVQEEENVAGPSATHDPFADPKPREHEKGIESDPFADPSPIHNHPNSPT</sequence>
<dbReference type="Proteomes" id="UP000054988">
    <property type="component" value="Unassembled WGS sequence"/>
</dbReference>
<feature type="region of interest" description="Disordered" evidence="1">
    <location>
        <begin position="370"/>
        <end position="464"/>
    </location>
</feature>
<feature type="compositionally biased region" description="Low complexity" evidence="1">
    <location>
        <begin position="399"/>
        <end position="413"/>
    </location>
</feature>
<dbReference type="eggNOG" id="ENOG502RC46">
    <property type="taxonomic scope" value="Eukaryota"/>
</dbReference>
<dbReference type="AlphaFoldDB" id="A0A0W0G896"/>
<keyword evidence="2" id="KW-1133">Transmembrane helix</keyword>
<evidence type="ECO:0000256" key="2">
    <source>
        <dbReference type="SAM" id="Phobius"/>
    </source>
</evidence>
<feature type="region of interest" description="Disordered" evidence="1">
    <location>
        <begin position="56"/>
        <end position="193"/>
    </location>
</feature>
<gene>
    <name evidence="3" type="ORF">WG66_2625</name>
</gene>
<organism evidence="3 4">
    <name type="scientific">Moniliophthora roreri</name>
    <name type="common">Frosty pod rot fungus</name>
    <name type="synonym">Monilia roreri</name>
    <dbReference type="NCBI Taxonomy" id="221103"/>
    <lineage>
        <taxon>Eukaryota</taxon>
        <taxon>Fungi</taxon>
        <taxon>Dikarya</taxon>
        <taxon>Basidiomycota</taxon>
        <taxon>Agaricomycotina</taxon>
        <taxon>Agaricomycetes</taxon>
        <taxon>Agaricomycetidae</taxon>
        <taxon>Agaricales</taxon>
        <taxon>Marasmiineae</taxon>
        <taxon>Marasmiaceae</taxon>
        <taxon>Moniliophthora</taxon>
    </lineage>
</organism>
<name>A0A0W0G896_MONRR</name>